<organism evidence="7 8">
    <name type="scientific">Chitinophaga skermanii</name>
    <dbReference type="NCBI Taxonomy" id="331697"/>
    <lineage>
        <taxon>Bacteria</taxon>
        <taxon>Pseudomonadati</taxon>
        <taxon>Bacteroidota</taxon>
        <taxon>Chitinophagia</taxon>
        <taxon>Chitinophagales</taxon>
        <taxon>Chitinophagaceae</taxon>
        <taxon>Chitinophaga</taxon>
    </lineage>
</organism>
<evidence type="ECO:0000256" key="2">
    <source>
        <dbReference type="ARBA" id="ARBA00022692"/>
    </source>
</evidence>
<dbReference type="Pfam" id="PF07291">
    <property type="entry name" value="MauE"/>
    <property type="match status" value="1"/>
</dbReference>
<feature type="domain" description="Methylamine utilisation protein MauE" evidence="6">
    <location>
        <begin position="6"/>
        <end position="131"/>
    </location>
</feature>
<name>A0A327QPD8_9BACT</name>
<dbReference type="EMBL" id="QLLL01000003">
    <property type="protein sequence ID" value="RAJ06496.1"/>
    <property type="molecule type" value="Genomic_DNA"/>
</dbReference>
<keyword evidence="3 5" id="KW-1133">Transmembrane helix</keyword>
<dbReference type="OrthoDB" id="680026at2"/>
<evidence type="ECO:0000313" key="8">
    <source>
        <dbReference type="Proteomes" id="UP000249547"/>
    </source>
</evidence>
<dbReference type="InterPro" id="IPR009908">
    <property type="entry name" value="Methylamine_util_MauE"/>
</dbReference>
<evidence type="ECO:0000256" key="3">
    <source>
        <dbReference type="ARBA" id="ARBA00022989"/>
    </source>
</evidence>
<keyword evidence="4 5" id="KW-0472">Membrane</keyword>
<dbReference type="GO" id="GO:0030416">
    <property type="term" value="P:methylamine metabolic process"/>
    <property type="evidence" value="ECO:0007669"/>
    <property type="project" value="InterPro"/>
</dbReference>
<keyword evidence="2 5" id="KW-0812">Transmembrane</keyword>
<sequence length="149" mass="16753">MKLKRTTVEVISLLLILLFVYTATSKWIDPPRFTAQLNKQPFGEEFTPWLFWLIPGSEVLLVILLVIPKTRTLGLFGSALLMLIFTVYVGLVTANVFEHVPCTCGGIISQLGWPQHLVMNSIFLALAIWAFIWNRKLPVEQAPTKLASA</sequence>
<evidence type="ECO:0000259" key="6">
    <source>
        <dbReference type="Pfam" id="PF07291"/>
    </source>
</evidence>
<dbReference type="AlphaFoldDB" id="A0A327QPD8"/>
<feature type="transmembrane region" description="Helical" evidence="5">
    <location>
        <begin position="74"/>
        <end position="97"/>
    </location>
</feature>
<proteinExistence type="predicted"/>
<keyword evidence="8" id="KW-1185">Reference proteome</keyword>
<dbReference type="RefSeq" id="WP_111597112.1">
    <property type="nucleotide sequence ID" value="NZ_QLLL01000003.1"/>
</dbReference>
<evidence type="ECO:0000256" key="4">
    <source>
        <dbReference type="ARBA" id="ARBA00023136"/>
    </source>
</evidence>
<feature type="transmembrane region" description="Helical" evidence="5">
    <location>
        <begin position="49"/>
        <end position="67"/>
    </location>
</feature>
<feature type="transmembrane region" description="Helical" evidence="5">
    <location>
        <begin position="117"/>
        <end position="133"/>
    </location>
</feature>
<evidence type="ECO:0000256" key="5">
    <source>
        <dbReference type="SAM" id="Phobius"/>
    </source>
</evidence>
<accession>A0A327QPD8</accession>
<dbReference type="GO" id="GO:0016020">
    <property type="term" value="C:membrane"/>
    <property type="evidence" value="ECO:0007669"/>
    <property type="project" value="UniProtKB-SubCell"/>
</dbReference>
<dbReference type="Proteomes" id="UP000249547">
    <property type="component" value="Unassembled WGS sequence"/>
</dbReference>
<gene>
    <name evidence="7" type="ORF">LX64_01623</name>
</gene>
<comment type="subcellular location">
    <subcellularLocation>
        <location evidence="1">Membrane</location>
        <topology evidence="1">Multi-pass membrane protein</topology>
    </subcellularLocation>
</comment>
<comment type="caution">
    <text evidence="7">The sequence shown here is derived from an EMBL/GenBank/DDBJ whole genome shotgun (WGS) entry which is preliminary data.</text>
</comment>
<evidence type="ECO:0000313" key="7">
    <source>
        <dbReference type="EMBL" id="RAJ06496.1"/>
    </source>
</evidence>
<protein>
    <submittedName>
        <fullName evidence="7">Methylamine utilization protein MauE</fullName>
    </submittedName>
</protein>
<reference evidence="7 8" key="1">
    <citation type="submission" date="2018-06" db="EMBL/GenBank/DDBJ databases">
        <title>Genomic Encyclopedia of Archaeal and Bacterial Type Strains, Phase II (KMG-II): from individual species to whole genera.</title>
        <authorList>
            <person name="Goeker M."/>
        </authorList>
    </citation>
    <scope>NUCLEOTIDE SEQUENCE [LARGE SCALE GENOMIC DNA]</scope>
    <source>
        <strain evidence="7 8">DSM 23857</strain>
    </source>
</reference>
<evidence type="ECO:0000256" key="1">
    <source>
        <dbReference type="ARBA" id="ARBA00004141"/>
    </source>
</evidence>